<evidence type="ECO:0000256" key="4">
    <source>
        <dbReference type="ARBA" id="ARBA00023273"/>
    </source>
</evidence>
<protein>
    <recommendedName>
        <fullName evidence="7">MORN repeat-containing protein 5</fullName>
    </recommendedName>
</protein>
<accession>A0ABD1EML0</accession>
<keyword evidence="6" id="KW-1185">Reference proteome</keyword>
<reference evidence="5 6" key="1">
    <citation type="submission" date="2024-05" db="EMBL/GenBank/DDBJ databases">
        <title>Genetic variation in Jamaican populations of the coffee berry borer (Hypothenemus hampei).</title>
        <authorList>
            <person name="Errbii M."/>
            <person name="Myrie A."/>
        </authorList>
    </citation>
    <scope>NUCLEOTIDE SEQUENCE [LARGE SCALE GENOMIC DNA]</scope>
    <source>
        <strain evidence="5">JA-Hopewell-2020-01-JO</strain>
        <tissue evidence="5">Whole body</tissue>
    </source>
</reference>
<evidence type="ECO:0000256" key="2">
    <source>
        <dbReference type="ARBA" id="ARBA00022846"/>
    </source>
</evidence>
<dbReference type="InterPro" id="IPR042814">
    <property type="entry name" value="Morn5"/>
</dbReference>
<name>A0ABD1EML0_HYPHA</name>
<keyword evidence="2" id="KW-0282">Flagellum</keyword>
<sequence>MISSKIELDTLPPKKVQLDFSNQKRISFLPGSLYDDSNSKDSSIKVLKDFSYLSDNSSDDILEEKRIETFCTGSKYLGQWNKLGMAGKGIYKFPHGVIYDGYFNKKGEFHGAGILVYPNGQKIEGIWRNGRLGEDINFVTNVGNSMNKNYCMMPDRRFQIEIDNNLNPSGHEYLTNELPPPRNIPYGCYDLVEGFYNPKLKTVYSYPKRKESKSTMAESHSDLPSSDTLMQSVSVIGKLAAELEENQTSWIPSAAQEAWIVNNCRRAWDEPIGFRPDLYEEWTKGDHCIAESFNEEESSPKSLLEDLQLTGTTEVLPDSRLKSFIQMRLDEHENKFHIEPEAKI</sequence>
<dbReference type="Proteomes" id="UP001566132">
    <property type="component" value="Unassembled WGS sequence"/>
</dbReference>
<organism evidence="5 6">
    <name type="scientific">Hypothenemus hampei</name>
    <name type="common">Coffee berry borer</name>
    <dbReference type="NCBI Taxonomy" id="57062"/>
    <lineage>
        <taxon>Eukaryota</taxon>
        <taxon>Metazoa</taxon>
        <taxon>Ecdysozoa</taxon>
        <taxon>Arthropoda</taxon>
        <taxon>Hexapoda</taxon>
        <taxon>Insecta</taxon>
        <taxon>Pterygota</taxon>
        <taxon>Neoptera</taxon>
        <taxon>Endopterygota</taxon>
        <taxon>Coleoptera</taxon>
        <taxon>Polyphaga</taxon>
        <taxon>Cucujiformia</taxon>
        <taxon>Curculionidae</taxon>
        <taxon>Scolytinae</taxon>
        <taxon>Hypothenemus</taxon>
    </lineage>
</organism>
<keyword evidence="4" id="KW-0966">Cell projection</keyword>
<dbReference type="Gene3D" id="2.20.110.10">
    <property type="entry name" value="Histone H3 K4-specific methyltransferase SET7/9 N-terminal domain"/>
    <property type="match status" value="1"/>
</dbReference>
<evidence type="ECO:0000256" key="3">
    <source>
        <dbReference type="ARBA" id="ARBA00023069"/>
    </source>
</evidence>
<dbReference type="PANTHER" id="PTHR46437">
    <property type="entry name" value="MORN REPEAT-CONTAINING PROTEIN 5"/>
    <property type="match status" value="1"/>
</dbReference>
<dbReference type="EMBL" id="JBDJPC010000006">
    <property type="protein sequence ID" value="KAL1497734.1"/>
    <property type="molecule type" value="Genomic_DNA"/>
</dbReference>
<evidence type="ECO:0000313" key="6">
    <source>
        <dbReference type="Proteomes" id="UP001566132"/>
    </source>
</evidence>
<comment type="subcellular location">
    <subcellularLocation>
        <location evidence="1">Cell projection</location>
        <location evidence="1">Cilium</location>
        <location evidence="1">Flagellum</location>
    </subcellularLocation>
</comment>
<dbReference type="SUPFAM" id="SSF82185">
    <property type="entry name" value="Histone H3 K4-specific methyltransferase SET7/9 N-terminal domain"/>
    <property type="match status" value="1"/>
</dbReference>
<dbReference type="GO" id="GO:0031514">
    <property type="term" value="C:motile cilium"/>
    <property type="evidence" value="ECO:0007669"/>
    <property type="project" value="UniProtKB-SubCell"/>
</dbReference>
<dbReference type="PANTHER" id="PTHR46437:SF1">
    <property type="entry name" value="MORN REPEAT-CONTAINING PROTEIN 5"/>
    <property type="match status" value="1"/>
</dbReference>
<evidence type="ECO:0000313" key="5">
    <source>
        <dbReference type="EMBL" id="KAL1497734.1"/>
    </source>
</evidence>
<proteinExistence type="predicted"/>
<keyword evidence="3" id="KW-0969">Cilium</keyword>
<evidence type="ECO:0008006" key="7">
    <source>
        <dbReference type="Google" id="ProtNLM"/>
    </source>
</evidence>
<evidence type="ECO:0000256" key="1">
    <source>
        <dbReference type="ARBA" id="ARBA00004230"/>
    </source>
</evidence>
<gene>
    <name evidence="5" type="ORF">ABEB36_008641</name>
</gene>
<comment type="caution">
    <text evidence="5">The sequence shown here is derived from an EMBL/GenBank/DDBJ whole genome shotgun (WGS) entry which is preliminary data.</text>
</comment>
<dbReference type="AlphaFoldDB" id="A0ABD1EML0"/>